<dbReference type="GO" id="GO:0030336">
    <property type="term" value="P:negative regulation of cell migration"/>
    <property type="evidence" value="ECO:0007669"/>
    <property type="project" value="TreeGrafter"/>
</dbReference>
<dbReference type="AlphaFoldDB" id="A0A7R9H5E7"/>
<feature type="compositionally biased region" description="Polar residues" evidence="1">
    <location>
        <begin position="168"/>
        <end position="178"/>
    </location>
</feature>
<feature type="region of interest" description="Disordered" evidence="1">
    <location>
        <begin position="82"/>
        <end position="207"/>
    </location>
</feature>
<feature type="region of interest" description="Disordered" evidence="1">
    <location>
        <begin position="271"/>
        <end position="324"/>
    </location>
</feature>
<proteinExistence type="predicted"/>
<accession>A0A7R9H5E7</accession>
<dbReference type="GO" id="GO:0070822">
    <property type="term" value="C:Sin3-type complex"/>
    <property type="evidence" value="ECO:0007669"/>
    <property type="project" value="TreeGrafter"/>
</dbReference>
<dbReference type="PANTHER" id="PTHR13422">
    <property type="entry name" value="SIN3-HDAC COMPLEX-ASSOCIATED FACTOR"/>
    <property type="match status" value="1"/>
</dbReference>
<dbReference type="PANTHER" id="PTHR13422:SF12">
    <property type="entry name" value="SIN3-HDAC COMPLEX-ASSOCIATED FACTOR"/>
    <property type="match status" value="1"/>
</dbReference>
<dbReference type="Pfam" id="PF15396">
    <property type="entry name" value="FAM60A"/>
    <property type="match status" value="2"/>
</dbReference>
<name>A0A7R9H5E7_TIMCR</name>
<feature type="compositionally biased region" description="Low complexity" evidence="1">
    <location>
        <begin position="302"/>
        <end position="316"/>
    </location>
</feature>
<feature type="compositionally biased region" description="Polar residues" evidence="1">
    <location>
        <begin position="292"/>
        <end position="301"/>
    </location>
</feature>
<organism evidence="2">
    <name type="scientific">Timema cristinae</name>
    <name type="common">Walking stick</name>
    <dbReference type="NCBI Taxonomy" id="61476"/>
    <lineage>
        <taxon>Eukaryota</taxon>
        <taxon>Metazoa</taxon>
        <taxon>Ecdysozoa</taxon>
        <taxon>Arthropoda</taxon>
        <taxon>Hexapoda</taxon>
        <taxon>Insecta</taxon>
        <taxon>Pterygota</taxon>
        <taxon>Neoptera</taxon>
        <taxon>Polyneoptera</taxon>
        <taxon>Phasmatodea</taxon>
        <taxon>Timematodea</taxon>
        <taxon>Timematoidea</taxon>
        <taxon>Timematidae</taxon>
        <taxon>Timema</taxon>
    </lineage>
</organism>
<evidence type="ECO:0000313" key="2">
    <source>
        <dbReference type="EMBL" id="CAD7409547.1"/>
    </source>
</evidence>
<dbReference type="InterPro" id="IPR026065">
    <property type="entry name" value="FAM60A"/>
</dbReference>
<feature type="compositionally biased region" description="Pro residues" evidence="1">
    <location>
        <begin position="271"/>
        <end position="281"/>
    </location>
</feature>
<evidence type="ECO:0000256" key="1">
    <source>
        <dbReference type="SAM" id="MobiDB-lite"/>
    </source>
</evidence>
<sequence>MFSFHKPKVYRSPTGCCICRAKSSRWTRHGIGKVELEEVNLHLHGGRVKNHLGKTPLSSPDRDSNLDLPVLSSRAQHDKRVVDARAGPGTKSLTKFKSKNKKKLKLKSDNSQKVKNKHTYMKGEQSGREQSPGALSDDITGRSHILRNRLLRAPSDRPTEDFMYDTSGMRSIPSSLAPSPTPSDDFGALPPMKKKRNQSPSPRRCDKMNKHRISQIPVSSFLDMNFWKREKVCCGTIFRGRYGEVLVDPRFLKPCQGCVVSKQVDKGPFSPPAVPLNPLPSPSGLDAVPEVTGTNGSTTVKSYSDASSDSGYDESSNPGLGEASHTTVIRRSNGCEVIVPSSPLKEFPTHGVSRSQQEELRLLFLTHCYSSHLVSDPQAHIHTLCLVESPASSMIQTNTCHLQSVLIVVPSYKVNRHRWSLAHEQCDMRLLQVALSDGWNWNFTGTMFSLSPKQVVFDTRTDYVYPHLRGGRVGNHFEKNSLVHPTYIRNPDLPVIGSLVYCKSGALGHVTTEEGKLNFQLETLPDLLKVRQKGARLAIALVVLSSTAEDGEIEVRISVGNVVIIPGCQDRKNVSVRWGTPGYVFGCGVALAARDVYTRHSKERSDRDSEDVGV</sequence>
<protein>
    <submittedName>
        <fullName evidence="2">Uncharacterized protein</fullName>
    </submittedName>
</protein>
<reference evidence="2" key="1">
    <citation type="submission" date="2020-11" db="EMBL/GenBank/DDBJ databases">
        <authorList>
            <person name="Tran Van P."/>
        </authorList>
    </citation>
    <scope>NUCLEOTIDE SEQUENCE</scope>
</reference>
<gene>
    <name evidence="2" type="ORF">TCEB3V08_LOCUS10074</name>
</gene>
<dbReference type="EMBL" id="OC321166">
    <property type="protein sequence ID" value="CAD7409547.1"/>
    <property type="molecule type" value="Genomic_DNA"/>
</dbReference>
<feature type="compositionally biased region" description="Basic residues" evidence="1">
    <location>
        <begin position="94"/>
        <end position="105"/>
    </location>
</feature>